<keyword evidence="2" id="KW-1185">Reference proteome</keyword>
<evidence type="ECO:0000313" key="2">
    <source>
        <dbReference type="Proteomes" id="UP000289738"/>
    </source>
</evidence>
<comment type="caution">
    <text evidence="1">The sequence shown here is derived from an EMBL/GenBank/DDBJ whole genome shotgun (WGS) entry which is preliminary data.</text>
</comment>
<dbReference type="EMBL" id="SDMP01000010">
    <property type="protein sequence ID" value="RYR33843.1"/>
    <property type="molecule type" value="Genomic_DNA"/>
</dbReference>
<sequence length="118" mass="12851">MGNKQPIAMVIDEDLAMREAIKEVLPNAVLRLFVELGLEDVVDVAGVGGDAIIEDVEVDASCATRVAVTPWLDLGGEEEEGKDGKEDCEGEKESMNVKAMRDMMKIGKKNNVVFEQRG</sequence>
<proteinExistence type="predicted"/>
<reference evidence="1 2" key="1">
    <citation type="submission" date="2019-01" db="EMBL/GenBank/DDBJ databases">
        <title>Sequencing of cultivated peanut Arachis hypogaea provides insights into genome evolution and oil improvement.</title>
        <authorList>
            <person name="Chen X."/>
        </authorList>
    </citation>
    <scope>NUCLEOTIDE SEQUENCE [LARGE SCALE GENOMIC DNA]</scope>
    <source>
        <strain evidence="2">cv. Fuhuasheng</strain>
        <tissue evidence="1">Leaves</tissue>
    </source>
</reference>
<name>A0A445B590_ARAHY</name>
<gene>
    <name evidence="1" type="ORF">Ahy_A10g048490</name>
</gene>
<evidence type="ECO:0000313" key="1">
    <source>
        <dbReference type="EMBL" id="RYR33843.1"/>
    </source>
</evidence>
<organism evidence="1 2">
    <name type="scientific">Arachis hypogaea</name>
    <name type="common">Peanut</name>
    <dbReference type="NCBI Taxonomy" id="3818"/>
    <lineage>
        <taxon>Eukaryota</taxon>
        <taxon>Viridiplantae</taxon>
        <taxon>Streptophyta</taxon>
        <taxon>Embryophyta</taxon>
        <taxon>Tracheophyta</taxon>
        <taxon>Spermatophyta</taxon>
        <taxon>Magnoliopsida</taxon>
        <taxon>eudicotyledons</taxon>
        <taxon>Gunneridae</taxon>
        <taxon>Pentapetalae</taxon>
        <taxon>rosids</taxon>
        <taxon>fabids</taxon>
        <taxon>Fabales</taxon>
        <taxon>Fabaceae</taxon>
        <taxon>Papilionoideae</taxon>
        <taxon>50 kb inversion clade</taxon>
        <taxon>dalbergioids sensu lato</taxon>
        <taxon>Dalbergieae</taxon>
        <taxon>Pterocarpus clade</taxon>
        <taxon>Arachis</taxon>
    </lineage>
</organism>
<dbReference type="AlphaFoldDB" id="A0A445B590"/>
<dbReference type="Proteomes" id="UP000289738">
    <property type="component" value="Chromosome A10"/>
</dbReference>
<accession>A0A445B590</accession>
<protein>
    <submittedName>
        <fullName evidence="1">Uncharacterized protein</fullName>
    </submittedName>
</protein>